<feature type="signal peptide" evidence="4">
    <location>
        <begin position="1"/>
        <end position="17"/>
    </location>
</feature>
<proteinExistence type="inferred from homology"/>
<keyword evidence="2" id="KW-0285">Flavoprotein</keyword>
<dbReference type="Pfam" id="PF07992">
    <property type="entry name" value="Pyr_redox_2"/>
    <property type="match status" value="1"/>
</dbReference>
<dbReference type="PRINTS" id="PR00368">
    <property type="entry name" value="FADPNR"/>
</dbReference>
<dbReference type="AlphaFoldDB" id="A0A9W9BRD1"/>
<name>A0A9W9BRD1_9HYPO</name>
<organism evidence="6 7">
    <name type="scientific">Fusarium piperis</name>
    <dbReference type="NCBI Taxonomy" id="1435070"/>
    <lineage>
        <taxon>Eukaryota</taxon>
        <taxon>Fungi</taxon>
        <taxon>Dikarya</taxon>
        <taxon>Ascomycota</taxon>
        <taxon>Pezizomycotina</taxon>
        <taxon>Sordariomycetes</taxon>
        <taxon>Hypocreomycetidae</taxon>
        <taxon>Hypocreales</taxon>
        <taxon>Nectriaceae</taxon>
        <taxon>Fusarium</taxon>
        <taxon>Fusarium solani species complex</taxon>
    </lineage>
</organism>
<comment type="caution">
    <text evidence="6">The sequence shown here is derived from an EMBL/GenBank/DDBJ whole genome shotgun (WGS) entry which is preliminary data.</text>
</comment>
<reference evidence="6" key="1">
    <citation type="submission" date="2022-10" db="EMBL/GenBank/DDBJ databases">
        <title>Tapping the CABI collections for fungal endophytes: first genome assemblies for Collariella, Neodidymelliopsis, Ascochyta clinopodiicola, Didymella pomorum, Didymosphaeria variabile, Neocosmospora piperis and Neocucurbitaria cava.</title>
        <authorList>
            <person name="Hill R."/>
        </authorList>
    </citation>
    <scope>NUCLEOTIDE SEQUENCE</scope>
    <source>
        <strain evidence="6">IMI 366586</strain>
    </source>
</reference>
<feature type="domain" description="FAD/NAD(P)-binding" evidence="5">
    <location>
        <begin position="20"/>
        <end position="332"/>
    </location>
</feature>
<sequence>MLITKIILLCFMTLATAKMFDVCIIGAGPAGITAAVNLAQQQFRVIILDKGPGNGALDNNTWITRVPVPDKIRAPNMLKNFMLRSFDGYRNIHYFMGEVISIVRSKPGSHGHFVVEAEGGKLTTKRILLATGYEILYPEIPGYKDTWMKVLFNEPLSDGSKGHMGAYSSAVLATDASGSVSAAMHLARIALHYTKKVTIYTNRNQKLTDDLSRYLETAVTTELLQKITVDNREIQTLHEIEIKGRNSRKKYAESHSIVIFFADGNDARHSFMFHTPTGRLNVDFAEELNVRLTDGGLIKADPSSMETTEKGVYAAGDCVSFKRTVIRSMFTAQLAAEAIAISLFYDR</sequence>
<keyword evidence="4" id="KW-0732">Signal</keyword>
<dbReference type="PRINTS" id="PR00469">
    <property type="entry name" value="PNDRDTASEII"/>
</dbReference>
<dbReference type="InterPro" id="IPR023753">
    <property type="entry name" value="FAD/NAD-binding_dom"/>
</dbReference>
<dbReference type="GO" id="GO:0016491">
    <property type="term" value="F:oxidoreductase activity"/>
    <property type="evidence" value="ECO:0007669"/>
    <property type="project" value="UniProtKB-KW"/>
</dbReference>
<dbReference type="SUPFAM" id="SSF51905">
    <property type="entry name" value="FAD/NAD(P)-binding domain"/>
    <property type="match status" value="1"/>
</dbReference>
<dbReference type="InterPro" id="IPR036188">
    <property type="entry name" value="FAD/NAD-bd_sf"/>
</dbReference>
<keyword evidence="7" id="KW-1185">Reference proteome</keyword>
<dbReference type="PANTHER" id="PTHR48105">
    <property type="entry name" value="THIOREDOXIN REDUCTASE 1-RELATED-RELATED"/>
    <property type="match status" value="1"/>
</dbReference>
<feature type="chain" id="PRO_5040914682" description="FAD/NAD(P)-binding domain-containing protein" evidence="4">
    <location>
        <begin position="18"/>
        <end position="347"/>
    </location>
</feature>
<keyword evidence="3" id="KW-0560">Oxidoreductase</keyword>
<evidence type="ECO:0000256" key="2">
    <source>
        <dbReference type="ARBA" id="ARBA00022630"/>
    </source>
</evidence>
<evidence type="ECO:0000256" key="3">
    <source>
        <dbReference type="ARBA" id="ARBA00023002"/>
    </source>
</evidence>
<dbReference type="Proteomes" id="UP001140502">
    <property type="component" value="Unassembled WGS sequence"/>
</dbReference>
<protein>
    <recommendedName>
        <fullName evidence="5">FAD/NAD(P)-binding domain-containing protein</fullName>
    </recommendedName>
</protein>
<evidence type="ECO:0000256" key="4">
    <source>
        <dbReference type="SAM" id="SignalP"/>
    </source>
</evidence>
<evidence type="ECO:0000256" key="1">
    <source>
        <dbReference type="ARBA" id="ARBA00009333"/>
    </source>
</evidence>
<gene>
    <name evidence="6" type="ORF">N0V84_004221</name>
</gene>
<evidence type="ECO:0000313" key="6">
    <source>
        <dbReference type="EMBL" id="KAJ4323613.1"/>
    </source>
</evidence>
<accession>A0A9W9BRD1</accession>
<dbReference type="InterPro" id="IPR050097">
    <property type="entry name" value="Ferredoxin-NADP_redctase_2"/>
</dbReference>
<comment type="similarity">
    <text evidence="1">Belongs to the class-II pyridine nucleotide-disulfide oxidoreductase family.</text>
</comment>
<dbReference type="GO" id="GO:0097237">
    <property type="term" value="P:cellular response to toxic substance"/>
    <property type="evidence" value="ECO:0007669"/>
    <property type="project" value="UniProtKB-ARBA"/>
</dbReference>
<dbReference type="OrthoDB" id="10260355at2759"/>
<dbReference type="EMBL" id="JAPEUR010000068">
    <property type="protein sequence ID" value="KAJ4323613.1"/>
    <property type="molecule type" value="Genomic_DNA"/>
</dbReference>
<dbReference type="Gene3D" id="3.50.50.60">
    <property type="entry name" value="FAD/NAD(P)-binding domain"/>
    <property type="match status" value="2"/>
</dbReference>
<evidence type="ECO:0000313" key="7">
    <source>
        <dbReference type="Proteomes" id="UP001140502"/>
    </source>
</evidence>
<evidence type="ECO:0000259" key="5">
    <source>
        <dbReference type="Pfam" id="PF07992"/>
    </source>
</evidence>